<dbReference type="SUPFAM" id="SSF53067">
    <property type="entry name" value="Actin-like ATPase domain"/>
    <property type="match status" value="2"/>
</dbReference>
<keyword evidence="4" id="KW-1185">Reference proteome</keyword>
<comment type="similarity">
    <text evidence="1">Belongs to the actin family.</text>
</comment>
<comment type="caution">
    <text evidence="3">The sequence shown here is derived from an EMBL/GenBank/DDBJ whole genome shotgun (WGS) entry which is preliminary data.</text>
</comment>
<dbReference type="SMART" id="SM00268">
    <property type="entry name" value="ACTIN"/>
    <property type="match status" value="1"/>
</dbReference>
<protein>
    <recommendedName>
        <fullName evidence="5">Actin-related protein 8</fullName>
    </recommendedName>
</protein>
<feature type="compositionally biased region" description="Pro residues" evidence="2">
    <location>
        <begin position="9"/>
        <end position="18"/>
    </location>
</feature>
<evidence type="ECO:0000313" key="3">
    <source>
        <dbReference type="EMBL" id="MBW0537534.1"/>
    </source>
</evidence>
<evidence type="ECO:0000313" key="4">
    <source>
        <dbReference type="Proteomes" id="UP000765509"/>
    </source>
</evidence>
<dbReference type="OrthoDB" id="5572108at2759"/>
<dbReference type="EMBL" id="AVOT02042151">
    <property type="protein sequence ID" value="MBW0537534.1"/>
    <property type="molecule type" value="Genomic_DNA"/>
</dbReference>
<dbReference type="InterPro" id="IPR043129">
    <property type="entry name" value="ATPase_NBD"/>
</dbReference>
<dbReference type="Gene3D" id="3.30.420.40">
    <property type="match status" value="2"/>
</dbReference>
<feature type="compositionally biased region" description="Polar residues" evidence="2">
    <location>
        <begin position="580"/>
        <end position="593"/>
    </location>
</feature>
<feature type="compositionally biased region" description="Polar residues" evidence="2">
    <location>
        <begin position="20"/>
        <end position="30"/>
    </location>
</feature>
<dbReference type="Proteomes" id="UP000765509">
    <property type="component" value="Unassembled WGS sequence"/>
</dbReference>
<evidence type="ECO:0008006" key="5">
    <source>
        <dbReference type="Google" id="ProtNLM"/>
    </source>
</evidence>
<evidence type="ECO:0000256" key="2">
    <source>
        <dbReference type="SAM" id="MobiDB-lite"/>
    </source>
</evidence>
<dbReference type="AlphaFoldDB" id="A0A9Q3IG60"/>
<feature type="region of interest" description="Disordered" evidence="2">
    <location>
        <begin position="580"/>
        <end position="610"/>
    </location>
</feature>
<gene>
    <name evidence="3" type="ORF">O181_077249</name>
</gene>
<evidence type="ECO:0000256" key="1">
    <source>
        <dbReference type="RuleBase" id="RU000487"/>
    </source>
</evidence>
<feature type="region of interest" description="Disordered" evidence="2">
    <location>
        <begin position="99"/>
        <end position="131"/>
    </location>
</feature>
<accession>A0A9Q3IG60</accession>
<sequence length="746" mass="82021">MPKGYPREVLPPLPPAPPKQSRNTQPQQVPLSFTGFQPLATINGKNVASSFAKSDHQSWWTRRADDATWESQRHWKKSVMLGGDDKALISTSAKSHHNQAFSNITHSPSNDSTSINKFSPSFSNHQNFTDPAQRTIVIHPGSRTLRIGRASDPQPISIPNVVARKRLPQNNLSNPAGVFQNLEPNPSSETFDTFTSKINAIRTELRTRMRSLKLRGITNGQGIAANYNADVVPLTLSEDQDPLGTSWPPVSGPEAKEVYVGEDALLIADPEFNGYAIRWPINRGALNTAEDSGYISKNEILADIETVWLYALSNRLGIKEQELKEYSVIFILPNLYDHVYLREMVDLLFRGLGFKQLCFQQESLCACFGAGLGSATVIDIGASMTSISCVEEGWVIPDTRLQLAFGGDDITIALAGMLRRQNFPYKELNLNCTWEWQMMEQLKEDMLVLSEGDVGLNSFTFFVRSPHRPTVKWSLRAYDEVIIPAMIMFSPSIIDFDKKLKRPKYFYADKDVLDDVLDLGGNAITEAMRNSTGISVFTKPATLAPVSTTNGTEINRPPTINAEDATFAMADEVASPYSGTPQPIASGIDSNAPTRRPSPSLPGPKISNPMGVSNAVETSFRPSAAFLSAVSKVPLHEAVVQSIFACGSEEKCKRMAGAIIIVGGGGLIHNVGYALTTRIQPMLAARYSNIGEATIIPPPRDVDPRVLAWHGVSLLCRLEAASDLWIRSSDWEVLGSKAIKDRTMFI</sequence>
<reference evidence="3" key="1">
    <citation type="submission" date="2021-03" db="EMBL/GenBank/DDBJ databases">
        <title>Draft genome sequence of rust myrtle Austropuccinia psidii MF-1, a brazilian biotype.</title>
        <authorList>
            <person name="Quecine M.C."/>
            <person name="Pachon D.M.R."/>
            <person name="Bonatelli M.L."/>
            <person name="Correr F.H."/>
            <person name="Franceschini L.M."/>
            <person name="Leite T.F."/>
            <person name="Margarido G.R.A."/>
            <person name="Almeida C.A."/>
            <person name="Ferrarezi J.A."/>
            <person name="Labate C.A."/>
        </authorList>
    </citation>
    <scope>NUCLEOTIDE SEQUENCE</scope>
    <source>
        <strain evidence="3">MF-1</strain>
    </source>
</reference>
<dbReference type="Pfam" id="PF00022">
    <property type="entry name" value="Actin"/>
    <property type="match status" value="2"/>
</dbReference>
<organism evidence="3 4">
    <name type="scientific">Austropuccinia psidii MF-1</name>
    <dbReference type="NCBI Taxonomy" id="1389203"/>
    <lineage>
        <taxon>Eukaryota</taxon>
        <taxon>Fungi</taxon>
        <taxon>Dikarya</taxon>
        <taxon>Basidiomycota</taxon>
        <taxon>Pucciniomycotina</taxon>
        <taxon>Pucciniomycetes</taxon>
        <taxon>Pucciniales</taxon>
        <taxon>Sphaerophragmiaceae</taxon>
        <taxon>Austropuccinia</taxon>
    </lineage>
</organism>
<dbReference type="CDD" id="cd10206">
    <property type="entry name" value="ASKHA_NBD_Arp8-like"/>
    <property type="match status" value="1"/>
</dbReference>
<dbReference type="Gene3D" id="3.90.640.10">
    <property type="entry name" value="Actin, Chain A, domain 4"/>
    <property type="match status" value="1"/>
</dbReference>
<dbReference type="PANTHER" id="PTHR11937">
    <property type="entry name" value="ACTIN"/>
    <property type="match status" value="1"/>
</dbReference>
<dbReference type="InterPro" id="IPR004000">
    <property type="entry name" value="Actin"/>
</dbReference>
<name>A0A9Q3IG60_9BASI</name>
<feature type="region of interest" description="Disordered" evidence="2">
    <location>
        <begin position="1"/>
        <end position="30"/>
    </location>
</feature>
<proteinExistence type="inferred from homology"/>